<protein>
    <submittedName>
        <fullName evidence="5">Transcriptional regulator</fullName>
    </submittedName>
</protein>
<dbReference type="InterPro" id="IPR036388">
    <property type="entry name" value="WH-like_DNA-bd_sf"/>
</dbReference>
<dbReference type="PANTHER" id="PTHR43132">
    <property type="entry name" value="ARSENICAL RESISTANCE OPERON REPRESSOR ARSR-RELATED"/>
    <property type="match status" value="1"/>
</dbReference>
<dbReference type="AlphaFoldDB" id="A0A2M7T6V0"/>
<dbReference type="GO" id="GO:0003700">
    <property type="term" value="F:DNA-binding transcription factor activity"/>
    <property type="evidence" value="ECO:0007669"/>
    <property type="project" value="InterPro"/>
</dbReference>
<comment type="caution">
    <text evidence="5">The sequence shown here is derived from an EMBL/GenBank/DDBJ whole genome shotgun (WGS) entry which is preliminary data.</text>
</comment>
<dbReference type="InterPro" id="IPR011991">
    <property type="entry name" value="ArsR-like_HTH"/>
</dbReference>
<dbReference type="SUPFAM" id="SSF46785">
    <property type="entry name" value="Winged helix' DNA-binding domain"/>
    <property type="match status" value="1"/>
</dbReference>
<keyword evidence="1" id="KW-0805">Transcription regulation</keyword>
<dbReference type="InterPro" id="IPR001845">
    <property type="entry name" value="HTH_ArsR_DNA-bd_dom"/>
</dbReference>
<dbReference type="PANTHER" id="PTHR43132:SF2">
    <property type="entry name" value="ARSENICAL RESISTANCE OPERON REPRESSOR ARSR-RELATED"/>
    <property type="match status" value="1"/>
</dbReference>
<evidence type="ECO:0000256" key="3">
    <source>
        <dbReference type="ARBA" id="ARBA00023163"/>
    </source>
</evidence>
<feature type="domain" description="HTH arsR-type" evidence="4">
    <location>
        <begin position="3"/>
        <end position="97"/>
    </location>
</feature>
<name>A0A2M7T6V0_9ACTN</name>
<dbReference type="InterPro" id="IPR036390">
    <property type="entry name" value="WH_DNA-bd_sf"/>
</dbReference>
<dbReference type="SMART" id="SM00418">
    <property type="entry name" value="HTH_ARSR"/>
    <property type="match status" value="1"/>
</dbReference>
<keyword evidence="2" id="KW-0238">DNA-binding</keyword>
<evidence type="ECO:0000259" key="4">
    <source>
        <dbReference type="PROSITE" id="PS50987"/>
    </source>
</evidence>
<dbReference type="Gene3D" id="1.10.10.10">
    <property type="entry name" value="Winged helix-like DNA-binding domain superfamily/Winged helix DNA-binding domain"/>
    <property type="match status" value="1"/>
</dbReference>
<dbReference type="PRINTS" id="PR00778">
    <property type="entry name" value="HTHARSR"/>
</dbReference>
<dbReference type="Pfam" id="PF01022">
    <property type="entry name" value="HTH_5"/>
    <property type="match status" value="1"/>
</dbReference>
<dbReference type="CDD" id="cd00090">
    <property type="entry name" value="HTH_ARSR"/>
    <property type="match status" value="1"/>
</dbReference>
<dbReference type="GO" id="GO:0003677">
    <property type="term" value="F:DNA binding"/>
    <property type="evidence" value="ECO:0007669"/>
    <property type="project" value="UniProtKB-KW"/>
</dbReference>
<dbReference type="InterPro" id="IPR051011">
    <property type="entry name" value="Metal_resp_trans_reg"/>
</dbReference>
<keyword evidence="3" id="KW-0804">Transcription</keyword>
<evidence type="ECO:0000313" key="5">
    <source>
        <dbReference type="EMBL" id="PIZ37085.1"/>
    </source>
</evidence>
<evidence type="ECO:0000256" key="2">
    <source>
        <dbReference type="ARBA" id="ARBA00023125"/>
    </source>
</evidence>
<dbReference type="RefSeq" id="WP_286678091.1">
    <property type="nucleotide sequence ID" value="NZ_MNXI01000056.1"/>
</dbReference>
<gene>
    <name evidence="5" type="ORF">COY37_07765</name>
</gene>
<accession>A0A2M7T6V0</accession>
<sequence length="107" mass="11972">MTLNQPVYDFKAGFFKALAHPSRIRILELLRDGEKSVNELQPALGLEPSNISQQLAVLRSADIVVGRKQGANVFYTVKSRLIYVLLDAAKDLFNESLSQKIKLLESL</sequence>
<dbReference type="NCBIfam" id="NF033788">
    <property type="entry name" value="HTH_metalloreg"/>
    <property type="match status" value="1"/>
</dbReference>
<reference evidence="6" key="1">
    <citation type="submission" date="2017-09" db="EMBL/GenBank/DDBJ databases">
        <title>Depth-based differentiation of microbial function through sediment-hosted aquifers and enrichment of novel symbionts in the deep terrestrial subsurface.</title>
        <authorList>
            <person name="Probst A.J."/>
            <person name="Ladd B."/>
            <person name="Jarett J.K."/>
            <person name="Geller-Mcgrath D.E."/>
            <person name="Sieber C.M.K."/>
            <person name="Emerson J.B."/>
            <person name="Anantharaman K."/>
            <person name="Thomas B.C."/>
            <person name="Malmstrom R."/>
            <person name="Stieglmeier M."/>
            <person name="Klingl A."/>
            <person name="Woyke T."/>
            <person name="Ryan C.M."/>
            <person name="Banfield J.F."/>
        </authorList>
    </citation>
    <scope>NUCLEOTIDE SEQUENCE [LARGE SCALE GENOMIC DNA]</scope>
</reference>
<dbReference type="EMBL" id="PFNG01000179">
    <property type="protein sequence ID" value="PIZ37085.1"/>
    <property type="molecule type" value="Genomic_DNA"/>
</dbReference>
<dbReference type="PROSITE" id="PS50987">
    <property type="entry name" value="HTH_ARSR_2"/>
    <property type="match status" value="1"/>
</dbReference>
<proteinExistence type="predicted"/>
<dbReference type="Proteomes" id="UP000230956">
    <property type="component" value="Unassembled WGS sequence"/>
</dbReference>
<organism evidence="5 6">
    <name type="scientific">Candidatus Aquicultor secundus</name>
    <dbReference type="NCBI Taxonomy" id="1973895"/>
    <lineage>
        <taxon>Bacteria</taxon>
        <taxon>Bacillati</taxon>
        <taxon>Actinomycetota</taxon>
        <taxon>Candidatus Aquicultoria</taxon>
        <taxon>Candidatus Aquicultorales</taxon>
        <taxon>Candidatus Aquicultoraceae</taxon>
        <taxon>Candidatus Aquicultor</taxon>
    </lineage>
</organism>
<evidence type="ECO:0000313" key="6">
    <source>
        <dbReference type="Proteomes" id="UP000230956"/>
    </source>
</evidence>
<evidence type="ECO:0000256" key="1">
    <source>
        <dbReference type="ARBA" id="ARBA00023015"/>
    </source>
</evidence>